<dbReference type="EMBL" id="JXBY01000010">
    <property type="protein sequence ID" value="KJY58219.1"/>
    <property type="molecule type" value="Genomic_DNA"/>
</dbReference>
<evidence type="ECO:0000256" key="6">
    <source>
        <dbReference type="RuleBase" id="RU004468"/>
    </source>
</evidence>
<evidence type="ECO:0008006" key="9">
    <source>
        <dbReference type="Google" id="ProtNLM"/>
    </source>
</evidence>
<dbReference type="InterPro" id="IPR001360">
    <property type="entry name" value="Glyco_hydro_1"/>
</dbReference>
<evidence type="ECO:0000256" key="1">
    <source>
        <dbReference type="ARBA" id="ARBA00010838"/>
    </source>
</evidence>
<gene>
    <name evidence="7" type="ORF">JF76_04020</name>
</gene>
<dbReference type="OrthoDB" id="1688691at2"/>
<evidence type="ECO:0000256" key="4">
    <source>
        <dbReference type="PROSITE-ProRule" id="PRU10055"/>
    </source>
</evidence>
<evidence type="ECO:0000256" key="5">
    <source>
        <dbReference type="RuleBase" id="RU003690"/>
    </source>
</evidence>
<feature type="active site" description="Nucleophile" evidence="4">
    <location>
        <position position="401"/>
    </location>
</feature>
<evidence type="ECO:0000256" key="3">
    <source>
        <dbReference type="ARBA" id="ARBA00023295"/>
    </source>
</evidence>
<proteinExistence type="inferred from homology"/>
<dbReference type="InterPro" id="IPR018120">
    <property type="entry name" value="Glyco_hydro_1_AS"/>
</dbReference>
<dbReference type="STRING" id="1218493.JF76_04020"/>
<dbReference type="FunFam" id="3.20.20.80:FF:000004">
    <property type="entry name" value="Beta-glucosidase 6-phospho-beta-glucosidase"/>
    <property type="match status" value="1"/>
</dbReference>
<dbReference type="GO" id="GO:0005829">
    <property type="term" value="C:cytosol"/>
    <property type="evidence" value="ECO:0007669"/>
    <property type="project" value="TreeGrafter"/>
</dbReference>
<comment type="similarity">
    <text evidence="1 5">Belongs to the glycosyl hydrolase 1 family.</text>
</comment>
<dbReference type="InterPro" id="IPR033132">
    <property type="entry name" value="GH_1_N_CS"/>
</dbReference>
<evidence type="ECO:0000256" key="2">
    <source>
        <dbReference type="ARBA" id="ARBA00022801"/>
    </source>
</evidence>
<reference evidence="7 8" key="1">
    <citation type="submission" date="2014-12" db="EMBL/GenBank/DDBJ databases">
        <title>Comparative genomics of the lactic acid bacteria isolated from the honey bee gut.</title>
        <authorList>
            <person name="Ellegaard K.M."/>
            <person name="Tamarit D."/>
            <person name="Javelind E."/>
            <person name="Olofsson T."/>
            <person name="Andersson S.G."/>
            <person name="Vasquez A."/>
        </authorList>
    </citation>
    <scope>NUCLEOTIDE SEQUENCE [LARGE SCALE GENOMIC DNA]</scope>
    <source>
        <strain evidence="7 8">Biut2</strain>
    </source>
</reference>
<dbReference type="InterPro" id="IPR017853">
    <property type="entry name" value="GH"/>
</dbReference>
<dbReference type="Gene3D" id="3.20.20.80">
    <property type="entry name" value="Glycosidases"/>
    <property type="match status" value="1"/>
</dbReference>
<dbReference type="GO" id="GO:0016052">
    <property type="term" value="P:carbohydrate catabolic process"/>
    <property type="evidence" value="ECO:0007669"/>
    <property type="project" value="TreeGrafter"/>
</dbReference>
<dbReference type="PANTHER" id="PTHR10353">
    <property type="entry name" value="GLYCOSYL HYDROLASE"/>
    <property type="match status" value="1"/>
</dbReference>
<dbReference type="PANTHER" id="PTHR10353:SF122">
    <property type="entry name" value="6-PHOSPHO-BETA-GLUCOSIDASE ASCB-RELATED"/>
    <property type="match status" value="1"/>
</dbReference>
<dbReference type="AlphaFoldDB" id="A0A0F4LIY5"/>
<dbReference type="PROSITE" id="PS00572">
    <property type="entry name" value="GLYCOSYL_HYDROL_F1_1"/>
    <property type="match status" value="1"/>
</dbReference>
<dbReference type="Pfam" id="PF00232">
    <property type="entry name" value="Glyco_hydro_1"/>
    <property type="match status" value="1"/>
</dbReference>
<dbReference type="GO" id="GO:0008422">
    <property type="term" value="F:beta-glucosidase activity"/>
    <property type="evidence" value="ECO:0007669"/>
    <property type="project" value="TreeGrafter"/>
</dbReference>
<protein>
    <recommendedName>
        <fullName evidence="9">6-phospho-beta-glucosidase</fullName>
    </recommendedName>
</protein>
<comment type="caution">
    <text evidence="7">The sequence shown here is derived from an EMBL/GenBank/DDBJ whole genome shotgun (WGS) entry which is preliminary data.</text>
</comment>
<dbReference type="RefSeq" id="WP_045927605.1">
    <property type="nucleotide sequence ID" value="NZ_JBHSZS010000006.1"/>
</dbReference>
<evidence type="ECO:0000313" key="8">
    <source>
        <dbReference type="Proteomes" id="UP000033533"/>
    </source>
</evidence>
<evidence type="ECO:0000313" key="7">
    <source>
        <dbReference type="EMBL" id="KJY58219.1"/>
    </source>
</evidence>
<sequence length="508" mass="59043">MKTINNKFPENFLWGGATAANQIEGAWNQGGRGPATSDYARLISDKVKKAEGNFEDHVPHNAASLEMIESMDENPQKWTLPKRWGIDFYHTYKEDIRLIAKMGFKVFRMSISWSRIFPNGDDPVPNEEGLEFYDKVFDELHAYKIEPMVTICHFDTPMHLAKKYHGFLSRHTVAAFENYAETIFKRYKGKVKYWITFNEINNILSNPFTSAGVILSGAKNPNDCNPYLEHWEEKFQAVHNQFVASALAVKKLHEIDTNAKIGNMLCRLENYAESTKPEDNLQLLFEDYFNWFFTDVQVTGKYPYFMNRFFKDNDIKIQTKPEDEETLKEGTVDFITISYYMSYVMRYKGKEVAEPTGRLVSDIKNPNLPKSEWGWPIDPIGLRITLNKIYDRYHLPIFISENGLGAKDKVAPNGKIYDDYRIDYLQKHVYQLSQAIKDGVNVFGYAWWGPIDLISSGTSQMTKRYGMIYVDQNDYGEGSKKRILKKSFYYYKKLIDSNGEDLNNDIDY</sequence>
<dbReference type="HOGENOM" id="CLU_001859_0_2_9"/>
<dbReference type="SUPFAM" id="SSF51445">
    <property type="entry name" value="(Trans)glycosidases"/>
    <property type="match status" value="1"/>
</dbReference>
<accession>A0A0F4LIY5</accession>
<dbReference type="Proteomes" id="UP000033533">
    <property type="component" value="Unassembled WGS sequence"/>
</dbReference>
<keyword evidence="3 6" id="KW-0326">Glycosidase</keyword>
<name>A0A0F4LIY5_9LACO</name>
<dbReference type="PROSITE" id="PS00653">
    <property type="entry name" value="GLYCOSYL_HYDROL_F1_2"/>
    <property type="match status" value="1"/>
</dbReference>
<dbReference type="PATRIC" id="fig|1218493.3.peg.427"/>
<organism evidence="7 8">
    <name type="scientific">Lactobacillus kullabergensis</name>
    <dbReference type="NCBI Taxonomy" id="1218493"/>
    <lineage>
        <taxon>Bacteria</taxon>
        <taxon>Bacillati</taxon>
        <taxon>Bacillota</taxon>
        <taxon>Bacilli</taxon>
        <taxon>Lactobacillales</taxon>
        <taxon>Lactobacillaceae</taxon>
        <taxon>Lactobacillus</taxon>
    </lineage>
</organism>
<dbReference type="PRINTS" id="PR00131">
    <property type="entry name" value="GLHYDRLASE1"/>
</dbReference>
<keyword evidence="2 6" id="KW-0378">Hydrolase</keyword>